<evidence type="ECO:0000313" key="1">
    <source>
        <dbReference type="EMBL" id="MCD8741891.1"/>
    </source>
</evidence>
<protein>
    <recommendedName>
        <fullName evidence="3">GLPGLI family protein</fullName>
    </recommendedName>
</protein>
<name>A0ABS8U457_9SPHI</name>
<accession>A0ABS8U457</accession>
<evidence type="ECO:0000313" key="2">
    <source>
        <dbReference type="Proteomes" id="UP001199919"/>
    </source>
</evidence>
<sequence>MHVKVDLTRERFDSYNTVNFYDSKTIFFEPTHILPTTVSFKVWGAGLMPGFVWDHYINFDEAQGLKFSKSQSNEVTIQGFSKITIFDVVAGKVSICPYDRGTFLKRKDGKEVEFKREWSLEAVDSECYEYWFDTTIFFPYGGCDLKLYAKGSVVFEFNTDDCVNGIDYITNPNRQDTFWGYLKDSKLCTNSYQYEDLDPLKHSS</sequence>
<evidence type="ECO:0008006" key="3">
    <source>
        <dbReference type="Google" id="ProtNLM"/>
    </source>
</evidence>
<comment type="caution">
    <text evidence="1">The sequence shown here is derived from an EMBL/GenBank/DDBJ whole genome shotgun (WGS) entry which is preliminary data.</text>
</comment>
<organism evidence="1 2">
    <name type="scientific">Mucilaginibacter roseus</name>
    <dbReference type="NCBI Taxonomy" id="1528868"/>
    <lineage>
        <taxon>Bacteria</taxon>
        <taxon>Pseudomonadati</taxon>
        <taxon>Bacteroidota</taxon>
        <taxon>Sphingobacteriia</taxon>
        <taxon>Sphingobacteriales</taxon>
        <taxon>Sphingobacteriaceae</taxon>
        <taxon>Mucilaginibacter</taxon>
    </lineage>
</organism>
<reference evidence="1 2" key="1">
    <citation type="submission" date="2021-12" db="EMBL/GenBank/DDBJ databases">
        <title>Mucilaginibacter roseus genome.</title>
        <authorList>
            <person name="Ferreira J.R."/>
            <person name="Newman J.D."/>
        </authorList>
    </citation>
    <scope>NUCLEOTIDE SEQUENCE [LARGE SCALE GENOMIC DNA]</scope>
    <source>
        <strain evidence="1 2">LMG 28454</strain>
    </source>
</reference>
<keyword evidence="2" id="KW-1185">Reference proteome</keyword>
<proteinExistence type="predicted"/>
<dbReference type="RefSeq" id="WP_232178387.1">
    <property type="nucleotide sequence ID" value="NZ_JAJPWV010000004.1"/>
</dbReference>
<gene>
    <name evidence="1" type="ORF">LT679_14850</name>
</gene>
<dbReference type="EMBL" id="JAJPWV010000004">
    <property type="protein sequence ID" value="MCD8741891.1"/>
    <property type="molecule type" value="Genomic_DNA"/>
</dbReference>
<dbReference type="Proteomes" id="UP001199919">
    <property type="component" value="Unassembled WGS sequence"/>
</dbReference>